<dbReference type="EMBL" id="JARXIC010000030">
    <property type="protein sequence ID" value="MDQ8195704.1"/>
    <property type="molecule type" value="Genomic_DNA"/>
</dbReference>
<feature type="domain" description="Transposase DDE" evidence="1">
    <location>
        <begin position="78"/>
        <end position="208"/>
    </location>
</feature>
<dbReference type="RefSeq" id="WP_308986155.1">
    <property type="nucleotide sequence ID" value="NZ_JARXIC010000030.1"/>
</dbReference>
<name>A0ABU1ALU0_9BACT</name>
<dbReference type="InterPro" id="IPR012337">
    <property type="entry name" value="RNaseH-like_sf"/>
</dbReference>
<keyword evidence="3" id="KW-1185">Reference proteome</keyword>
<evidence type="ECO:0000313" key="3">
    <source>
        <dbReference type="Proteomes" id="UP001243717"/>
    </source>
</evidence>
<dbReference type="Pfam" id="PF13701">
    <property type="entry name" value="DDE_Tnp_1_4"/>
    <property type="match status" value="1"/>
</dbReference>
<proteinExistence type="predicted"/>
<evidence type="ECO:0000313" key="2">
    <source>
        <dbReference type="EMBL" id="MDQ8195704.1"/>
    </source>
</evidence>
<organism evidence="2 3">
    <name type="scientific">Thalassobacterium sedimentorum</name>
    <dbReference type="NCBI Taxonomy" id="3041258"/>
    <lineage>
        <taxon>Bacteria</taxon>
        <taxon>Pseudomonadati</taxon>
        <taxon>Verrucomicrobiota</taxon>
        <taxon>Opitutia</taxon>
        <taxon>Puniceicoccales</taxon>
        <taxon>Coraliomargaritaceae</taxon>
        <taxon>Thalassobacterium</taxon>
    </lineage>
</organism>
<dbReference type="SUPFAM" id="SSF53098">
    <property type="entry name" value="Ribonuclease H-like"/>
    <property type="match status" value="1"/>
</dbReference>
<accession>A0ABU1ALU0</accession>
<reference evidence="2 3" key="1">
    <citation type="submission" date="2023-04" db="EMBL/GenBank/DDBJ databases">
        <title>A novel bacteria isolated from coastal sediment.</title>
        <authorList>
            <person name="Liu X.-J."/>
            <person name="Du Z.-J."/>
        </authorList>
    </citation>
    <scope>NUCLEOTIDE SEQUENCE [LARGE SCALE GENOMIC DNA]</scope>
    <source>
        <strain evidence="2 3">SDUM461004</strain>
    </source>
</reference>
<comment type="caution">
    <text evidence="2">The sequence shown here is derived from an EMBL/GenBank/DDBJ whole genome shotgun (WGS) entry which is preliminary data.</text>
</comment>
<gene>
    <name evidence="2" type="ORF">QEH59_14815</name>
</gene>
<protein>
    <submittedName>
        <fullName evidence="2">Transposase</fullName>
    </submittedName>
</protein>
<sequence length="217" mass="25629">MRNCLEARALNYIIAVRCYPNIKRSIYGLKNWVEICDGIDVCEFIHYSAQKGAKPRRHFVVRKRIERRPEAGGKLLFEDLPEYRYSSCVTNLELPVVQIWNLYNGRADYENRIKELKQDFGLESFCLKDFWATEASFRWIMVAYNLMMFFQHARLNQGRIRTLKTLKSQCFAIGAWTSDHARKTVLKLSLPHKKRPWMDAIARNIEQLNFPIQFSNA</sequence>
<evidence type="ECO:0000259" key="1">
    <source>
        <dbReference type="Pfam" id="PF13701"/>
    </source>
</evidence>
<dbReference type="InterPro" id="IPR025668">
    <property type="entry name" value="Tnp_DDE_dom"/>
</dbReference>
<dbReference type="Proteomes" id="UP001243717">
    <property type="component" value="Unassembled WGS sequence"/>
</dbReference>